<evidence type="ECO:0000313" key="1">
    <source>
        <dbReference type="EMBL" id="KAF5773848.1"/>
    </source>
</evidence>
<comment type="caution">
    <text evidence="1">The sequence shown here is derived from an EMBL/GenBank/DDBJ whole genome shotgun (WGS) entry which is preliminary data.</text>
</comment>
<gene>
    <name evidence="1" type="ORF">HanXRQr2_Chr13g0593331</name>
</gene>
<protein>
    <submittedName>
        <fullName evidence="1">Uncharacterized protein</fullName>
    </submittedName>
</protein>
<sequence length="97" mass="10984">MVGYELLSCPFFNHETGTQMYFKKVDVVVLDDPIYGDDGFDLLLASEHKEKVITNESDVYEDLGGDIVGESNRLSSSFDAYRSHVSVSQYALYIYII</sequence>
<reference evidence="1" key="1">
    <citation type="journal article" date="2017" name="Nature">
        <title>The sunflower genome provides insights into oil metabolism, flowering and Asterid evolution.</title>
        <authorList>
            <person name="Badouin H."/>
            <person name="Gouzy J."/>
            <person name="Grassa C.J."/>
            <person name="Murat F."/>
            <person name="Staton S.E."/>
            <person name="Cottret L."/>
            <person name="Lelandais-Briere C."/>
            <person name="Owens G.L."/>
            <person name="Carrere S."/>
            <person name="Mayjonade B."/>
            <person name="Legrand L."/>
            <person name="Gill N."/>
            <person name="Kane N.C."/>
            <person name="Bowers J.E."/>
            <person name="Hubner S."/>
            <person name="Bellec A."/>
            <person name="Berard A."/>
            <person name="Berges H."/>
            <person name="Blanchet N."/>
            <person name="Boniface M.C."/>
            <person name="Brunel D."/>
            <person name="Catrice O."/>
            <person name="Chaidir N."/>
            <person name="Claudel C."/>
            <person name="Donnadieu C."/>
            <person name="Faraut T."/>
            <person name="Fievet G."/>
            <person name="Helmstetter N."/>
            <person name="King M."/>
            <person name="Knapp S.J."/>
            <person name="Lai Z."/>
            <person name="Le Paslier M.C."/>
            <person name="Lippi Y."/>
            <person name="Lorenzon L."/>
            <person name="Mandel J.R."/>
            <person name="Marage G."/>
            <person name="Marchand G."/>
            <person name="Marquand E."/>
            <person name="Bret-Mestries E."/>
            <person name="Morien E."/>
            <person name="Nambeesan S."/>
            <person name="Nguyen T."/>
            <person name="Pegot-Espagnet P."/>
            <person name="Pouilly N."/>
            <person name="Raftis F."/>
            <person name="Sallet E."/>
            <person name="Schiex T."/>
            <person name="Thomas J."/>
            <person name="Vandecasteele C."/>
            <person name="Vares D."/>
            <person name="Vear F."/>
            <person name="Vautrin S."/>
            <person name="Crespi M."/>
            <person name="Mangin B."/>
            <person name="Burke J.M."/>
            <person name="Salse J."/>
            <person name="Munos S."/>
            <person name="Vincourt P."/>
            <person name="Rieseberg L.H."/>
            <person name="Langlade N.B."/>
        </authorList>
    </citation>
    <scope>NUCLEOTIDE SEQUENCE</scope>
    <source>
        <tissue evidence="1">Leaves</tissue>
    </source>
</reference>
<dbReference type="AlphaFoldDB" id="A0A9K3HCC5"/>
<evidence type="ECO:0000313" key="2">
    <source>
        <dbReference type="Proteomes" id="UP000215914"/>
    </source>
</evidence>
<dbReference type="EMBL" id="MNCJ02000328">
    <property type="protein sequence ID" value="KAF5773848.1"/>
    <property type="molecule type" value="Genomic_DNA"/>
</dbReference>
<organism evidence="1 2">
    <name type="scientific">Helianthus annuus</name>
    <name type="common">Common sunflower</name>
    <dbReference type="NCBI Taxonomy" id="4232"/>
    <lineage>
        <taxon>Eukaryota</taxon>
        <taxon>Viridiplantae</taxon>
        <taxon>Streptophyta</taxon>
        <taxon>Embryophyta</taxon>
        <taxon>Tracheophyta</taxon>
        <taxon>Spermatophyta</taxon>
        <taxon>Magnoliopsida</taxon>
        <taxon>eudicotyledons</taxon>
        <taxon>Gunneridae</taxon>
        <taxon>Pentapetalae</taxon>
        <taxon>asterids</taxon>
        <taxon>campanulids</taxon>
        <taxon>Asterales</taxon>
        <taxon>Asteraceae</taxon>
        <taxon>Asteroideae</taxon>
        <taxon>Heliantheae alliance</taxon>
        <taxon>Heliantheae</taxon>
        <taxon>Helianthus</taxon>
    </lineage>
</organism>
<reference evidence="1" key="2">
    <citation type="submission" date="2020-06" db="EMBL/GenBank/DDBJ databases">
        <title>Helianthus annuus Genome sequencing and assembly Release 2.</title>
        <authorList>
            <person name="Gouzy J."/>
            <person name="Langlade N."/>
            <person name="Munos S."/>
        </authorList>
    </citation>
    <scope>NUCLEOTIDE SEQUENCE</scope>
    <source>
        <tissue evidence="1">Leaves</tissue>
    </source>
</reference>
<dbReference type="Gramene" id="mRNA:HanXRQr2_Chr13g0593331">
    <property type="protein sequence ID" value="mRNA:HanXRQr2_Chr13g0593331"/>
    <property type="gene ID" value="HanXRQr2_Chr13g0593331"/>
</dbReference>
<accession>A0A9K3HCC5</accession>
<name>A0A9K3HCC5_HELAN</name>
<proteinExistence type="predicted"/>
<dbReference type="Proteomes" id="UP000215914">
    <property type="component" value="Unassembled WGS sequence"/>
</dbReference>
<keyword evidence="2" id="KW-1185">Reference proteome</keyword>